<keyword evidence="1" id="KW-1133">Transmembrane helix</keyword>
<sequence length="483" mass="51916">MSTHEVPKTLMVEGFRARRSFGFGGLSKGATMIAAMVLVADGLIATQAPITLLVTLPVTGVVFGLAAARRHGMSALAYYWAKFSWRRAAKIDATSYRRLLLPHPYALDLPGVGASSTLIRAHDPTTGKSVGVVHDRATGRMTISTLLAPGGSLMAPTGAVQSTLRTWSSVLDAMSTDEQIKGASVTIQITPGAGEALGDDVKARQDPNAPKLAKQIIDELVRTTPHATASVAPWMSVTVDPNASANPPADLAEQVAEALKVVDSLDLSGTGTDIERRATDIDLRRLVRSAYDPDVFNARDAEFADLSWVECGPQAADDGWEEYAHDGGVSISWVLREMPRRPIPYSVLLPLLAPGRFQRRITLAYRVLDPYEGEAVLEREISHAQNQAQMTAEIKGRAKWSQKADAQRAEKAAAQVAGGSQVVDWTLMVTVTARSTAELPAARQELKRAEKAMRSIRLRPAYGAQAAVFAAGLPLGYHPLVKD</sequence>
<dbReference type="InterPro" id="IPR049978">
    <property type="entry name" value="SCO6880-like"/>
</dbReference>
<keyword evidence="1" id="KW-0812">Transmembrane</keyword>
<keyword evidence="1" id="KW-0472">Membrane</keyword>
<feature type="transmembrane region" description="Helical" evidence="1">
    <location>
        <begin position="50"/>
        <end position="68"/>
    </location>
</feature>
<keyword evidence="3" id="KW-1185">Reference proteome</keyword>
<accession>A0ABW6YJA1</accession>
<feature type="transmembrane region" description="Helical" evidence="1">
    <location>
        <begin position="21"/>
        <end position="44"/>
    </location>
</feature>
<feature type="transmembrane region" description="Helical" evidence="1">
    <location>
        <begin position="461"/>
        <end position="480"/>
    </location>
</feature>
<comment type="caution">
    <text evidence="2">The sequence shown here is derived from an EMBL/GenBank/DDBJ whole genome shotgun (WGS) entry which is preliminary data.</text>
</comment>
<evidence type="ECO:0000313" key="2">
    <source>
        <dbReference type="EMBL" id="MFF8279931.1"/>
    </source>
</evidence>
<dbReference type="EMBL" id="JBIBSM010000018">
    <property type="protein sequence ID" value="MFF8279931.1"/>
    <property type="molecule type" value="Genomic_DNA"/>
</dbReference>
<organism evidence="2 3">
    <name type="scientific">Streptomyces lateritius</name>
    <dbReference type="NCBI Taxonomy" id="67313"/>
    <lineage>
        <taxon>Bacteria</taxon>
        <taxon>Bacillati</taxon>
        <taxon>Actinomycetota</taxon>
        <taxon>Actinomycetes</taxon>
        <taxon>Kitasatosporales</taxon>
        <taxon>Streptomycetaceae</taxon>
        <taxon>Streptomyces</taxon>
    </lineage>
</organism>
<gene>
    <name evidence="2" type="ORF">ACF05T_28160</name>
</gene>
<reference evidence="2 3" key="1">
    <citation type="submission" date="2024-10" db="EMBL/GenBank/DDBJ databases">
        <title>The Natural Products Discovery Center: Release of the First 8490 Sequenced Strains for Exploring Actinobacteria Biosynthetic Diversity.</title>
        <authorList>
            <person name="Kalkreuter E."/>
            <person name="Kautsar S.A."/>
            <person name="Yang D."/>
            <person name="Bader C.D."/>
            <person name="Teijaro C.N."/>
            <person name="Fluegel L."/>
            <person name="Davis C.M."/>
            <person name="Simpson J.R."/>
            <person name="Lauterbach L."/>
            <person name="Steele A.D."/>
            <person name="Gui C."/>
            <person name="Meng S."/>
            <person name="Li G."/>
            <person name="Viehrig K."/>
            <person name="Ye F."/>
            <person name="Su P."/>
            <person name="Kiefer A.F."/>
            <person name="Nichols A."/>
            <person name="Cepeda A.J."/>
            <person name="Yan W."/>
            <person name="Fan B."/>
            <person name="Jiang Y."/>
            <person name="Adhikari A."/>
            <person name="Zheng C.-J."/>
            <person name="Schuster L."/>
            <person name="Cowan T.M."/>
            <person name="Smanski M.J."/>
            <person name="Chevrette M.G."/>
            <person name="De Carvalho L.P.S."/>
            <person name="Shen B."/>
        </authorList>
    </citation>
    <scope>NUCLEOTIDE SEQUENCE [LARGE SCALE GENOMIC DNA]</scope>
    <source>
        <strain evidence="2 3">NPDC015755</strain>
    </source>
</reference>
<dbReference type="Proteomes" id="UP001603013">
    <property type="component" value="Unassembled WGS sequence"/>
</dbReference>
<protein>
    <submittedName>
        <fullName evidence="2">SCO6880 family protein</fullName>
    </submittedName>
</protein>
<name>A0ABW6YJA1_9ACTN</name>
<evidence type="ECO:0000313" key="3">
    <source>
        <dbReference type="Proteomes" id="UP001603013"/>
    </source>
</evidence>
<proteinExistence type="predicted"/>
<dbReference type="RefSeq" id="WP_391936841.1">
    <property type="nucleotide sequence ID" value="NZ_JBIBSM010000018.1"/>
</dbReference>
<evidence type="ECO:0000256" key="1">
    <source>
        <dbReference type="SAM" id="Phobius"/>
    </source>
</evidence>
<dbReference type="NCBIfam" id="NF042935">
    <property type="entry name" value="SCO6880_fam"/>
    <property type="match status" value="1"/>
</dbReference>